<evidence type="ECO:0000313" key="2">
    <source>
        <dbReference type="EMBL" id="MCP2178110.1"/>
    </source>
</evidence>
<keyword evidence="1" id="KW-0472">Membrane</keyword>
<dbReference type="EMBL" id="JAMTCJ010000004">
    <property type="protein sequence ID" value="MCP2178110.1"/>
    <property type="molecule type" value="Genomic_DNA"/>
</dbReference>
<protein>
    <recommendedName>
        <fullName evidence="4">PH (Pleckstrin Homology) domain-containing protein</fullName>
    </recommendedName>
</protein>
<sequence length="229" mass="25183">MIPSSWLTVFGFFAFAAPGVMYDLLAAQKRAVRRESTLREVSRVVLVSTSCTALSALVVLIAGPPLTAWLPSCAGIPTAGELILADRNFLAGHTIGVSLGGFLFLAVSIGVALGAYLFNFRKVGSKLSYDSQWTLAFRRRLPAGYDSAVRVKLKNETVWFGVVRDFSVDLELADRELTLRPPLAFQKPGGEPSWIDHTRNGWGQVVIHGEEVESILVRYQRTSDEIIDR</sequence>
<accession>A0ABT1HJJ2</accession>
<dbReference type="Pfam" id="PF19865">
    <property type="entry name" value="DUF6338"/>
    <property type="match status" value="1"/>
</dbReference>
<dbReference type="RefSeq" id="WP_253663067.1">
    <property type="nucleotide sequence ID" value="NZ_BAAAJQ010000003.1"/>
</dbReference>
<dbReference type="Proteomes" id="UP001206895">
    <property type="component" value="Unassembled WGS sequence"/>
</dbReference>
<feature type="transmembrane region" description="Helical" evidence="1">
    <location>
        <begin position="44"/>
        <end position="62"/>
    </location>
</feature>
<feature type="transmembrane region" description="Helical" evidence="1">
    <location>
        <begin position="95"/>
        <end position="118"/>
    </location>
</feature>
<evidence type="ECO:0000313" key="3">
    <source>
        <dbReference type="Proteomes" id="UP001206895"/>
    </source>
</evidence>
<keyword evidence="1" id="KW-1133">Transmembrane helix</keyword>
<keyword evidence="3" id="KW-1185">Reference proteome</keyword>
<comment type="caution">
    <text evidence="2">The sequence shown here is derived from an EMBL/GenBank/DDBJ whole genome shotgun (WGS) entry which is preliminary data.</text>
</comment>
<gene>
    <name evidence="2" type="ORF">LX13_003951</name>
</gene>
<proteinExistence type="predicted"/>
<evidence type="ECO:0000256" key="1">
    <source>
        <dbReference type="SAM" id="Phobius"/>
    </source>
</evidence>
<evidence type="ECO:0008006" key="4">
    <source>
        <dbReference type="Google" id="ProtNLM"/>
    </source>
</evidence>
<dbReference type="InterPro" id="IPR045919">
    <property type="entry name" value="DUF6338"/>
</dbReference>
<keyword evidence="1" id="KW-0812">Transmembrane</keyword>
<reference evidence="2 3" key="1">
    <citation type="submission" date="2022-06" db="EMBL/GenBank/DDBJ databases">
        <title>Genomic Encyclopedia of Archaeal and Bacterial Type Strains, Phase II (KMG-II): from individual species to whole genera.</title>
        <authorList>
            <person name="Goeker M."/>
        </authorList>
    </citation>
    <scope>NUCLEOTIDE SEQUENCE [LARGE SCALE GENOMIC DNA]</scope>
    <source>
        <strain evidence="2 3">DSM 44693</strain>
    </source>
</reference>
<organism evidence="2 3">
    <name type="scientific">Williamsia maris</name>
    <dbReference type="NCBI Taxonomy" id="72806"/>
    <lineage>
        <taxon>Bacteria</taxon>
        <taxon>Bacillati</taxon>
        <taxon>Actinomycetota</taxon>
        <taxon>Actinomycetes</taxon>
        <taxon>Mycobacteriales</taxon>
        <taxon>Nocardiaceae</taxon>
        <taxon>Williamsia</taxon>
    </lineage>
</organism>
<name>A0ABT1HJJ2_9NOCA</name>
<feature type="transmembrane region" description="Helical" evidence="1">
    <location>
        <begin position="6"/>
        <end position="24"/>
    </location>
</feature>